<dbReference type="AlphaFoldDB" id="A0AAE3YMA7"/>
<dbReference type="InterPro" id="IPR001466">
    <property type="entry name" value="Beta-lactam-related"/>
</dbReference>
<dbReference type="Pfam" id="PF00144">
    <property type="entry name" value="Beta-lactamase"/>
    <property type="match status" value="1"/>
</dbReference>
<dbReference type="PANTHER" id="PTHR43283">
    <property type="entry name" value="BETA-LACTAMASE-RELATED"/>
    <property type="match status" value="1"/>
</dbReference>
<comment type="caution">
    <text evidence="2">The sequence shown here is derived from an EMBL/GenBank/DDBJ whole genome shotgun (WGS) entry which is preliminary data.</text>
</comment>
<name>A0AAE3YMA7_9ACTN</name>
<gene>
    <name evidence="2" type="ORF">J2S41_002918</name>
</gene>
<reference evidence="2" key="1">
    <citation type="submission" date="2023-07" db="EMBL/GenBank/DDBJ databases">
        <title>Sequencing the genomes of 1000 actinobacteria strains.</title>
        <authorList>
            <person name="Klenk H.-P."/>
        </authorList>
    </citation>
    <scope>NUCLEOTIDE SEQUENCE</scope>
    <source>
        <strain evidence="2">DSM 44707</strain>
    </source>
</reference>
<protein>
    <submittedName>
        <fullName evidence="2">CubicO group peptidase (Beta-lactamase class C family)</fullName>
    </submittedName>
</protein>
<evidence type="ECO:0000313" key="3">
    <source>
        <dbReference type="Proteomes" id="UP001183643"/>
    </source>
</evidence>
<keyword evidence="3" id="KW-1185">Reference proteome</keyword>
<proteinExistence type="predicted"/>
<dbReference type="EMBL" id="JAVDYB010000001">
    <property type="protein sequence ID" value="MDR7276140.1"/>
    <property type="molecule type" value="Genomic_DNA"/>
</dbReference>
<dbReference type="InterPro" id="IPR012338">
    <property type="entry name" value="Beta-lactam/transpept-like"/>
</dbReference>
<feature type="domain" description="Beta-lactamase-related" evidence="1">
    <location>
        <begin position="8"/>
        <end position="279"/>
    </location>
</feature>
<dbReference type="InterPro" id="IPR050789">
    <property type="entry name" value="Diverse_Enzym_Activities"/>
</dbReference>
<organism evidence="2 3">
    <name type="scientific">Catenuloplanes atrovinosus</name>
    <dbReference type="NCBI Taxonomy" id="137266"/>
    <lineage>
        <taxon>Bacteria</taxon>
        <taxon>Bacillati</taxon>
        <taxon>Actinomycetota</taxon>
        <taxon>Actinomycetes</taxon>
        <taxon>Micromonosporales</taxon>
        <taxon>Micromonosporaceae</taxon>
        <taxon>Catenuloplanes</taxon>
    </lineage>
</organism>
<dbReference type="Proteomes" id="UP001183643">
    <property type="component" value="Unassembled WGS sequence"/>
</dbReference>
<sequence length="311" mass="33813">MTGSLHGLVVVQHGEVVLERYGAGEDFTWDRPLGHVVFDAGTPHDVRSVTKSVVALLYGIALADGRVPEPSAPLLASFPEYPDLAADPARARLTVAHALTMSLGLEWREEIPYSDPSNGEIAMELAPDRNRYVLSRPVVTAPGERWVYCGGASALIGHLITAGTGRSLADFARERLFGPLGIDTFEWMTAQDGVHSAASGLRLTPRDLARIGTLVLTGGEDLVPPSWLAAMLEPRLEVEWGDRYGYQWYLGDRTVYAAGNGGQRLFVLPDRDAVVAVTAGAYDDPEQWRVPHHALHEVALPALHPVPRHPQ</sequence>
<accession>A0AAE3YMA7</accession>
<dbReference type="SUPFAM" id="SSF56601">
    <property type="entry name" value="beta-lactamase/transpeptidase-like"/>
    <property type="match status" value="1"/>
</dbReference>
<dbReference type="PANTHER" id="PTHR43283:SF7">
    <property type="entry name" value="BETA-LACTAMASE-RELATED DOMAIN-CONTAINING PROTEIN"/>
    <property type="match status" value="1"/>
</dbReference>
<evidence type="ECO:0000259" key="1">
    <source>
        <dbReference type="Pfam" id="PF00144"/>
    </source>
</evidence>
<dbReference type="RefSeq" id="WP_310368055.1">
    <property type="nucleotide sequence ID" value="NZ_JAVDYB010000001.1"/>
</dbReference>
<evidence type="ECO:0000313" key="2">
    <source>
        <dbReference type="EMBL" id="MDR7276140.1"/>
    </source>
</evidence>
<dbReference type="Gene3D" id="3.40.710.10">
    <property type="entry name" value="DD-peptidase/beta-lactamase superfamily"/>
    <property type="match status" value="1"/>
</dbReference>